<dbReference type="PANTHER" id="PTHR12149:SF8">
    <property type="entry name" value="PROTEIN-RIBULOSAMINE 3-KINASE"/>
    <property type="match status" value="1"/>
</dbReference>
<gene>
    <name evidence="3" type="ORF">CS022_20190</name>
</gene>
<dbReference type="EMBL" id="PEIB01000034">
    <property type="protein sequence ID" value="RXJ71665.1"/>
    <property type="molecule type" value="Genomic_DNA"/>
</dbReference>
<dbReference type="Pfam" id="PF03881">
    <property type="entry name" value="Fructosamin_kin"/>
    <property type="match status" value="1"/>
</dbReference>
<dbReference type="InterPro" id="IPR016477">
    <property type="entry name" value="Fructo-/Ketosamine-3-kinase"/>
</dbReference>
<dbReference type="SUPFAM" id="SSF56112">
    <property type="entry name" value="Protein kinase-like (PK-like)"/>
    <property type="match status" value="1"/>
</dbReference>
<evidence type="ECO:0000256" key="1">
    <source>
        <dbReference type="ARBA" id="ARBA00009460"/>
    </source>
</evidence>
<dbReference type="PANTHER" id="PTHR12149">
    <property type="entry name" value="FRUCTOSAMINE 3 KINASE-RELATED PROTEIN"/>
    <property type="match status" value="1"/>
</dbReference>
<evidence type="ECO:0000313" key="3">
    <source>
        <dbReference type="EMBL" id="RXJ71665.1"/>
    </source>
</evidence>
<dbReference type="Gene3D" id="3.90.1200.10">
    <property type="match status" value="1"/>
</dbReference>
<protein>
    <recommendedName>
        <fullName evidence="5">Protein-ribulosamine 3-kinase</fullName>
    </recommendedName>
</protein>
<name>A0A4Q0YMR7_9GAMM</name>
<keyword evidence="2" id="KW-0808">Transferase</keyword>
<keyword evidence="4" id="KW-1185">Reference proteome</keyword>
<organism evidence="3 4">
    <name type="scientific">Veronia nyctiphanis</name>
    <dbReference type="NCBI Taxonomy" id="1278244"/>
    <lineage>
        <taxon>Bacteria</taxon>
        <taxon>Pseudomonadati</taxon>
        <taxon>Pseudomonadota</taxon>
        <taxon>Gammaproteobacteria</taxon>
        <taxon>Vibrionales</taxon>
        <taxon>Vibrionaceae</taxon>
        <taxon>Veronia</taxon>
    </lineage>
</organism>
<evidence type="ECO:0008006" key="5">
    <source>
        <dbReference type="Google" id="ProtNLM"/>
    </source>
</evidence>
<sequence length="287" mass="32670">MWQSLSLQLSDIIGQSFTIVEKTPVDGGDINECYTITDGTNRFFVKVNDRANLSVFESEAESLRHLAICGEINVPKVVFIGAVKDHAVLVLNFLALKHLDTDSAYQLGRQLAQQHQWGEQLEYGFDIDNYVGTTVQPNNWHRKWNVFFSEQRISWQLQLAAERGIHFGNVDSITGRIKERLSGHQPKPCLLHGDLWLGNTGLSVLGPIFFDPASYWGDRETDVAMTELFGRFPDSFYTGYNEVWPLEHDYAERKEIYNLYHILNHALIFGGQYISDAEDILDALGLN</sequence>
<dbReference type="Gene3D" id="3.30.200.20">
    <property type="entry name" value="Phosphorylase Kinase, domain 1"/>
    <property type="match status" value="1"/>
</dbReference>
<accession>A0A4Q0YMR7</accession>
<dbReference type="AlphaFoldDB" id="A0A4Q0YMR7"/>
<keyword evidence="2" id="KW-0418">Kinase</keyword>
<reference evidence="3 4" key="1">
    <citation type="submission" date="2017-10" db="EMBL/GenBank/DDBJ databases">
        <title>Nyctiphanis sp. nov., isolated from the stomach of the euphausiid Nyctiphanes simplex (Hansen, 1911) in the Gulf of California.</title>
        <authorList>
            <person name="Gomez-Gil B."/>
            <person name="Aguilar-Mendez M."/>
            <person name="Lopez-Cortes A."/>
            <person name="Gomez-Gutierrez J."/>
            <person name="Roque A."/>
            <person name="Lang E."/>
            <person name="Gonzalez-Castillo A."/>
        </authorList>
    </citation>
    <scope>NUCLEOTIDE SEQUENCE [LARGE SCALE GENOMIC DNA]</scope>
    <source>
        <strain evidence="3 4">CAIM 600</strain>
    </source>
</reference>
<dbReference type="Proteomes" id="UP000290287">
    <property type="component" value="Unassembled WGS sequence"/>
</dbReference>
<proteinExistence type="inferred from homology"/>
<evidence type="ECO:0000313" key="4">
    <source>
        <dbReference type="Proteomes" id="UP000290287"/>
    </source>
</evidence>
<dbReference type="OrthoDB" id="5291879at2"/>
<dbReference type="GO" id="GO:0016301">
    <property type="term" value="F:kinase activity"/>
    <property type="evidence" value="ECO:0007669"/>
    <property type="project" value="UniProtKB-UniRule"/>
</dbReference>
<comment type="caution">
    <text evidence="3">The sequence shown here is derived from an EMBL/GenBank/DDBJ whole genome shotgun (WGS) entry which is preliminary data.</text>
</comment>
<evidence type="ECO:0000256" key="2">
    <source>
        <dbReference type="PIRNR" id="PIRNR006221"/>
    </source>
</evidence>
<comment type="similarity">
    <text evidence="1 2">Belongs to the fructosamine kinase family.</text>
</comment>
<dbReference type="RefSeq" id="WP_129123741.1">
    <property type="nucleotide sequence ID" value="NZ_PEIB01000034.1"/>
</dbReference>
<dbReference type="PIRSF" id="PIRSF006221">
    <property type="entry name" value="Ketosamine-3-kinase"/>
    <property type="match status" value="1"/>
</dbReference>
<dbReference type="InterPro" id="IPR011009">
    <property type="entry name" value="Kinase-like_dom_sf"/>
</dbReference>